<dbReference type="InterPro" id="IPR000182">
    <property type="entry name" value="GNAT_dom"/>
</dbReference>
<dbReference type="EMBL" id="FUWL01000014">
    <property type="protein sequence ID" value="SJZ68835.1"/>
    <property type="molecule type" value="Genomic_DNA"/>
</dbReference>
<organism evidence="2 3">
    <name type="scientific">Porphyromonas cangingivalis</name>
    <dbReference type="NCBI Taxonomy" id="36874"/>
    <lineage>
        <taxon>Bacteria</taxon>
        <taxon>Pseudomonadati</taxon>
        <taxon>Bacteroidota</taxon>
        <taxon>Bacteroidia</taxon>
        <taxon>Bacteroidales</taxon>
        <taxon>Porphyromonadaceae</taxon>
        <taxon>Porphyromonas</taxon>
    </lineage>
</organism>
<evidence type="ECO:0000259" key="1">
    <source>
        <dbReference type="PROSITE" id="PS51186"/>
    </source>
</evidence>
<dbReference type="InterPro" id="IPR016181">
    <property type="entry name" value="Acyl_CoA_acyltransferase"/>
</dbReference>
<reference evidence="2 3" key="1">
    <citation type="submission" date="2017-02" db="EMBL/GenBank/DDBJ databases">
        <authorList>
            <person name="Peterson S.W."/>
        </authorList>
    </citation>
    <scope>NUCLEOTIDE SEQUENCE [LARGE SCALE GENOMIC DNA]</scope>
    <source>
        <strain evidence="2 3">ATCC 700135</strain>
    </source>
</reference>
<dbReference type="Gene3D" id="3.40.630.30">
    <property type="match status" value="1"/>
</dbReference>
<sequence length="193" mass="22965">MQHLVIHNIADLNNHRDLVNEMWQAYEEAFPYEERRKRESVLSLLSEEAGGFYILLFKAPDEDGLAAFAMLHRLETFEYIEYLCVPHHKRSGGWGAKALKHIFDHVTKPIVLEAEPPGANEWSDRRIDFYRRNGFTLIDRTYYQPAYHEDTEAVELRLMVRGQHDNPEVFARELYRHVYRLHPSHLLFYHTEL</sequence>
<dbReference type="Pfam" id="PF00583">
    <property type="entry name" value="Acetyltransf_1"/>
    <property type="match status" value="1"/>
</dbReference>
<proteinExistence type="predicted"/>
<dbReference type="PROSITE" id="PS51186">
    <property type="entry name" value="GNAT"/>
    <property type="match status" value="1"/>
</dbReference>
<name>A0A1T4MPX0_PORCN</name>
<feature type="domain" description="N-acetyltransferase" evidence="1">
    <location>
        <begin position="4"/>
        <end position="161"/>
    </location>
</feature>
<evidence type="ECO:0000313" key="3">
    <source>
        <dbReference type="Proteomes" id="UP000189956"/>
    </source>
</evidence>
<protein>
    <recommendedName>
        <fullName evidence="1">N-acetyltransferase domain-containing protein</fullName>
    </recommendedName>
</protein>
<dbReference type="GO" id="GO:0016747">
    <property type="term" value="F:acyltransferase activity, transferring groups other than amino-acyl groups"/>
    <property type="evidence" value="ECO:0007669"/>
    <property type="project" value="InterPro"/>
</dbReference>
<evidence type="ECO:0000313" key="2">
    <source>
        <dbReference type="EMBL" id="SJZ68835.1"/>
    </source>
</evidence>
<dbReference type="RefSeq" id="WP_025838897.1">
    <property type="nucleotide sequence ID" value="NZ_FUWL01000014.1"/>
</dbReference>
<dbReference type="SUPFAM" id="SSF55729">
    <property type="entry name" value="Acyl-CoA N-acyltransferases (Nat)"/>
    <property type="match status" value="1"/>
</dbReference>
<gene>
    <name evidence="2" type="ORF">SAMN02745205_01626</name>
</gene>
<accession>A0A1T4MPX0</accession>
<dbReference type="AlphaFoldDB" id="A0A1T4MPX0"/>
<dbReference type="Proteomes" id="UP000189956">
    <property type="component" value="Unassembled WGS sequence"/>
</dbReference>